<feature type="non-terminal residue" evidence="1">
    <location>
        <position position="81"/>
    </location>
</feature>
<accession>A0A821YSI8</accession>
<protein>
    <submittedName>
        <fullName evidence="1">Uncharacterized protein</fullName>
    </submittedName>
</protein>
<reference evidence="1" key="1">
    <citation type="submission" date="2021-02" db="EMBL/GenBank/DDBJ databases">
        <authorList>
            <person name="Nowell W R."/>
        </authorList>
    </citation>
    <scope>NUCLEOTIDE SEQUENCE</scope>
</reference>
<name>A0A821YSI8_9BILA</name>
<dbReference type="AlphaFoldDB" id="A0A821YSI8"/>
<dbReference type="EMBL" id="CAJOBS010020546">
    <property type="protein sequence ID" value="CAF4968826.1"/>
    <property type="molecule type" value="Genomic_DNA"/>
</dbReference>
<sequence>MNTRAYRQDMEQRLKFVDILVNQIDGKQASRRGSDLREILTYLELVDNEESLGNLDPATTDDGHVRWVCPEHYDEISFNDS</sequence>
<proteinExistence type="predicted"/>
<organism evidence="1 2">
    <name type="scientific">Rotaria socialis</name>
    <dbReference type="NCBI Taxonomy" id="392032"/>
    <lineage>
        <taxon>Eukaryota</taxon>
        <taxon>Metazoa</taxon>
        <taxon>Spiralia</taxon>
        <taxon>Gnathifera</taxon>
        <taxon>Rotifera</taxon>
        <taxon>Eurotatoria</taxon>
        <taxon>Bdelloidea</taxon>
        <taxon>Philodinida</taxon>
        <taxon>Philodinidae</taxon>
        <taxon>Rotaria</taxon>
    </lineage>
</organism>
<dbReference type="Proteomes" id="UP000663838">
    <property type="component" value="Unassembled WGS sequence"/>
</dbReference>
<comment type="caution">
    <text evidence="1">The sequence shown here is derived from an EMBL/GenBank/DDBJ whole genome shotgun (WGS) entry which is preliminary data.</text>
</comment>
<evidence type="ECO:0000313" key="2">
    <source>
        <dbReference type="Proteomes" id="UP000663838"/>
    </source>
</evidence>
<evidence type="ECO:0000313" key="1">
    <source>
        <dbReference type="EMBL" id="CAF4968826.1"/>
    </source>
</evidence>
<gene>
    <name evidence="1" type="ORF">TOA249_LOCUS34481</name>
</gene>